<keyword evidence="4" id="KW-1185">Reference proteome</keyword>
<feature type="domain" description="Pyrrolo-quinoline quinone repeat" evidence="2">
    <location>
        <begin position="443"/>
        <end position="524"/>
    </location>
</feature>
<feature type="compositionally biased region" description="Basic and acidic residues" evidence="1">
    <location>
        <begin position="133"/>
        <end position="147"/>
    </location>
</feature>
<name>A0A5J4KHP5_9CHLR</name>
<dbReference type="InterPro" id="IPR002372">
    <property type="entry name" value="PQQ_rpt_dom"/>
</dbReference>
<feature type="region of interest" description="Disordered" evidence="1">
    <location>
        <begin position="100"/>
        <end position="166"/>
    </location>
</feature>
<dbReference type="SMART" id="SM00564">
    <property type="entry name" value="PQQ"/>
    <property type="match status" value="7"/>
</dbReference>
<dbReference type="AlphaFoldDB" id="A0A5J4KHP5"/>
<dbReference type="Proteomes" id="UP000326912">
    <property type="component" value="Unassembled WGS sequence"/>
</dbReference>
<sequence>MSPEQFKGKISKKSDQYALGCVAYELLTGQQLFTADDPYTIGYKHIYEQPVLPRDLNPNIPPAIEIVILKALAKERDDRFENVADFVIALREAVGLPMTQSTPLPPLRNPSTATPPVKKVDGVLDPNSAQRDGSQEHWTHQVPDHHRTLSNTGGASTPQPFVRPPAQTPIANRARARASSNNGSSNSSRTVLAWSVTTGLDHTYYSEPAVLNSVVYAGTYTTTIDNPLKEANQLRALDALTGQQLWAVTTKYGIYDAPVIASGVVYVCAGNINQPGEVYAVDAAAGTVLWSFPTDEFIKVRPTIANDIVYAYPDHAVHALDAQTGNEIWGVTIKAGLAHRPAIASGRMYLITERGYCYALDALTGEKLETFTDLGEVHAAETTVAGINCICSADGELYAIDMQTQQRIWSTRLDKQISGDLILKNGVAYVGSHGGFVGDSANTKLHAIDTTNGQILWVAHLRHEIESAPVVTDNNIVYVSTFGRELYAIDAQNGRILFTSKLGKGRINRPAAEQGMIFVSTGEMHALEIK</sequence>
<dbReference type="EMBL" id="BKZW01000001">
    <property type="protein sequence ID" value="GER85957.1"/>
    <property type="molecule type" value="Genomic_DNA"/>
</dbReference>
<gene>
    <name evidence="3" type="ORF">KDW_01190</name>
</gene>
<accession>A0A5J4KHP5</accession>
<dbReference type="Pfam" id="PF13360">
    <property type="entry name" value="PQQ_2"/>
    <property type="match status" value="2"/>
</dbReference>
<dbReference type="SUPFAM" id="SSF56112">
    <property type="entry name" value="Protein kinase-like (PK-like)"/>
    <property type="match status" value="1"/>
</dbReference>
<dbReference type="InterPro" id="IPR011009">
    <property type="entry name" value="Kinase-like_dom_sf"/>
</dbReference>
<organism evidence="3 4">
    <name type="scientific">Dictyobacter vulcani</name>
    <dbReference type="NCBI Taxonomy" id="2607529"/>
    <lineage>
        <taxon>Bacteria</taxon>
        <taxon>Bacillati</taxon>
        <taxon>Chloroflexota</taxon>
        <taxon>Ktedonobacteria</taxon>
        <taxon>Ktedonobacterales</taxon>
        <taxon>Dictyobacteraceae</taxon>
        <taxon>Dictyobacter</taxon>
    </lineage>
</organism>
<dbReference type="Gene3D" id="1.10.510.10">
    <property type="entry name" value="Transferase(Phosphotransferase) domain 1"/>
    <property type="match status" value="1"/>
</dbReference>
<comment type="caution">
    <text evidence="3">The sequence shown here is derived from an EMBL/GenBank/DDBJ whole genome shotgun (WGS) entry which is preliminary data.</text>
</comment>
<dbReference type="InterPro" id="IPR011047">
    <property type="entry name" value="Quinoprotein_ADH-like_sf"/>
</dbReference>
<dbReference type="RefSeq" id="WP_162004837.1">
    <property type="nucleotide sequence ID" value="NZ_BKZW01000001.1"/>
</dbReference>
<evidence type="ECO:0000259" key="2">
    <source>
        <dbReference type="Pfam" id="PF13360"/>
    </source>
</evidence>
<dbReference type="SUPFAM" id="SSF50998">
    <property type="entry name" value="Quinoprotein alcohol dehydrogenase-like"/>
    <property type="match status" value="1"/>
</dbReference>
<evidence type="ECO:0000313" key="3">
    <source>
        <dbReference type="EMBL" id="GER85957.1"/>
    </source>
</evidence>
<dbReference type="InterPro" id="IPR018391">
    <property type="entry name" value="PQQ_b-propeller_rpt"/>
</dbReference>
<protein>
    <recommendedName>
        <fullName evidence="2">Pyrrolo-quinoline quinone repeat domain-containing protein</fullName>
    </recommendedName>
</protein>
<reference evidence="3 4" key="1">
    <citation type="submission" date="2019-10" db="EMBL/GenBank/DDBJ databases">
        <title>Dictyobacter vulcani sp. nov., within the class Ktedonobacteria, isolated from soil of volcanic Mt. Zao.</title>
        <authorList>
            <person name="Zheng Y."/>
            <person name="Wang C.M."/>
            <person name="Sakai Y."/>
            <person name="Abe K."/>
            <person name="Yokota A."/>
            <person name="Yabe S."/>
        </authorList>
    </citation>
    <scope>NUCLEOTIDE SEQUENCE [LARGE SCALE GENOMIC DNA]</scope>
    <source>
        <strain evidence="3 4">W12</strain>
    </source>
</reference>
<dbReference type="InterPro" id="IPR015943">
    <property type="entry name" value="WD40/YVTN_repeat-like_dom_sf"/>
</dbReference>
<feature type="compositionally biased region" description="Polar residues" evidence="1">
    <location>
        <begin position="149"/>
        <end position="159"/>
    </location>
</feature>
<dbReference type="PANTHER" id="PTHR34512">
    <property type="entry name" value="CELL SURFACE PROTEIN"/>
    <property type="match status" value="1"/>
</dbReference>
<proteinExistence type="predicted"/>
<dbReference type="PANTHER" id="PTHR34512:SF30">
    <property type="entry name" value="OUTER MEMBRANE PROTEIN ASSEMBLY FACTOR BAMB"/>
    <property type="match status" value="1"/>
</dbReference>
<dbReference type="Gene3D" id="2.130.10.10">
    <property type="entry name" value="YVTN repeat-like/Quinoprotein amine dehydrogenase"/>
    <property type="match status" value="2"/>
</dbReference>
<feature type="domain" description="Pyrrolo-quinoline quinone repeat" evidence="2">
    <location>
        <begin position="276"/>
        <end position="368"/>
    </location>
</feature>
<evidence type="ECO:0000256" key="1">
    <source>
        <dbReference type="SAM" id="MobiDB-lite"/>
    </source>
</evidence>
<evidence type="ECO:0000313" key="4">
    <source>
        <dbReference type="Proteomes" id="UP000326912"/>
    </source>
</evidence>